<keyword evidence="3" id="KW-1185">Reference proteome</keyword>
<evidence type="ECO:0000313" key="3">
    <source>
        <dbReference type="Proteomes" id="UP000006281"/>
    </source>
</evidence>
<dbReference type="Gene3D" id="3.30.565.10">
    <property type="entry name" value="Histidine kinase-like ATPase, C-terminal domain"/>
    <property type="match status" value="1"/>
</dbReference>
<dbReference type="AlphaFoldDB" id="K0K2V8"/>
<dbReference type="HOGENOM" id="CLU_129722_1_0_11"/>
<gene>
    <name evidence="2" type="ordered locus">BN6_53480</name>
</gene>
<dbReference type="InterPro" id="IPR036890">
    <property type="entry name" value="HATPase_C_sf"/>
</dbReference>
<accession>K0K2V8</accession>
<protein>
    <recommendedName>
        <fullName evidence="1">Histidine kinase/HSP90-like ATPase domain-containing protein</fullName>
    </recommendedName>
</protein>
<dbReference type="eggNOG" id="COG2172">
    <property type="taxonomic scope" value="Bacteria"/>
</dbReference>
<name>K0K2V8_SACES</name>
<dbReference type="KEGG" id="sesp:BN6_53480"/>
<evidence type="ECO:0000313" key="2">
    <source>
        <dbReference type="EMBL" id="CCH32611.1"/>
    </source>
</evidence>
<feature type="domain" description="Histidine kinase/HSP90-like ATPase" evidence="1">
    <location>
        <begin position="77"/>
        <end position="170"/>
    </location>
</feature>
<reference evidence="2 3" key="1">
    <citation type="journal article" date="2012" name="BMC Genomics">
        <title>Complete genome sequence of Saccharothrix espanaensis DSM 44229T and comparison to the other completely sequenced Pseudonocardiaceae.</title>
        <authorList>
            <person name="Strobel T."/>
            <person name="Al-Dilaimi A."/>
            <person name="Blom J."/>
            <person name="Gessner A."/>
            <person name="Kalinowski J."/>
            <person name="Luzhetska M."/>
            <person name="Puhler A."/>
            <person name="Szczepanowski R."/>
            <person name="Bechthold A."/>
            <person name="Ruckert C."/>
        </authorList>
    </citation>
    <scope>NUCLEOTIDE SEQUENCE [LARGE SCALE GENOMIC DNA]</scope>
    <source>
        <strain evidence="3">ATCC 51144 / DSM 44229 / JCM 9112 / NBRC 15066 / NRRL 15764</strain>
    </source>
</reference>
<sequence>MEGMFDAAQARTASGRQGTRCATAAGAGHARAGGILDAHRRAVVESTHLVRDEPDLLPARHAVRAAAVAAGLGLIAQTKIVTAASELVRNAYVHGGAGTLVISTVTSPRGRRGLRLSVTDSGPGIPDVPAALADGFGTGTGPGHGLGGARTLVDEFAINTEVGRGTTVTIVQWVT</sequence>
<proteinExistence type="predicted"/>
<dbReference type="STRING" id="1179773.BN6_53480"/>
<organism evidence="2 3">
    <name type="scientific">Saccharothrix espanaensis (strain ATCC 51144 / DSM 44229 / JCM 9112 / NBRC 15066 / NRRL 15764)</name>
    <dbReference type="NCBI Taxonomy" id="1179773"/>
    <lineage>
        <taxon>Bacteria</taxon>
        <taxon>Bacillati</taxon>
        <taxon>Actinomycetota</taxon>
        <taxon>Actinomycetes</taxon>
        <taxon>Pseudonocardiales</taxon>
        <taxon>Pseudonocardiaceae</taxon>
        <taxon>Saccharothrix</taxon>
    </lineage>
</organism>
<dbReference type="SUPFAM" id="SSF55874">
    <property type="entry name" value="ATPase domain of HSP90 chaperone/DNA topoisomerase II/histidine kinase"/>
    <property type="match status" value="1"/>
</dbReference>
<dbReference type="InterPro" id="IPR003594">
    <property type="entry name" value="HATPase_dom"/>
</dbReference>
<dbReference type="PATRIC" id="fig|1179773.3.peg.5387"/>
<dbReference type="EMBL" id="HE804045">
    <property type="protein sequence ID" value="CCH32611.1"/>
    <property type="molecule type" value="Genomic_DNA"/>
</dbReference>
<dbReference type="Proteomes" id="UP000006281">
    <property type="component" value="Chromosome"/>
</dbReference>
<evidence type="ECO:0000259" key="1">
    <source>
        <dbReference type="Pfam" id="PF02518"/>
    </source>
</evidence>
<dbReference type="Pfam" id="PF02518">
    <property type="entry name" value="HATPase_c"/>
    <property type="match status" value="1"/>
</dbReference>